<accession>A0ABS4J4Z1</accession>
<dbReference type="EMBL" id="JAGGLB010000029">
    <property type="protein sequence ID" value="MBP1994911.1"/>
    <property type="molecule type" value="Genomic_DNA"/>
</dbReference>
<dbReference type="Proteomes" id="UP001519287">
    <property type="component" value="Unassembled WGS sequence"/>
</dbReference>
<gene>
    <name evidence="1" type="ORF">J2Z66_006552</name>
</gene>
<evidence type="ECO:0000313" key="1">
    <source>
        <dbReference type="EMBL" id="MBP1994911.1"/>
    </source>
</evidence>
<sequence>MSVKQNLEQLKKREFSPEQHVLTIYLEIPAERGQQATWKIRCKNGMNHLIEYAQAEGADDQVKQLTKLQTLLEQTLEANRENLKNGLLIIACPTNGIMLLENLQIPLPNAFYWSARPQLDELEAALAQHPAAGIVLIGSESVTVLDTSHGQIKREWNYIWDSDQEDWKQYQGLSYGNREASGASHKDQFDKRYEANQQRWLKRLGPILLRHNQRNEWEEIVLSGEPGLTSEMAKELNGKKPLVLPKNLKGMPNHQVLKEVYASL</sequence>
<keyword evidence="2" id="KW-1185">Reference proteome</keyword>
<reference evidence="1 2" key="1">
    <citation type="submission" date="2021-03" db="EMBL/GenBank/DDBJ databases">
        <title>Genomic Encyclopedia of Type Strains, Phase IV (KMG-IV): sequencing the most valuable type-strain genomes for metagenomic binning, comparative biology and taxonomic classification.</title>
        <authorList>
            <person name="Goeker M."/>
        </authorList>
    </citation>
    <scope>NUCLEOTIDE SEQUENCE [LARGE SCALE GENOMIC DNA]</scope>
    <source>
        <strain evidence="1 2">DSM 26048</strain>
    </source>
</reference>
<evidence type="ECO:0000313" key="2">
    <source>
        <dbReference type="Proteomes" id="UP001519287"/>
    </source>
</evidence>
<dbReference type="InterPro" id="IPR040983">
    <property type="entry name" value="Bact_RF_family5"/>
</dbReference>
<dbReference type="Pfam" id="PF18846">
    <property type="entry name" value="baeRF_family5"/>
    <property type="match status" value="1"/>
</dbReference>
<protein>
    <submittedName>
        <fullName evidence="1">Uncharacterized protein</fullName>
    </submittedName>
</protein>
<organism evidence="1 2">
    <name type="scientific">Paenibacillus eucommiae</name>
    <dbReference type="NCBI Taxonomy" id="1355755"/>
    <lineage>
        <taxon>Bacteria</taxon>
        <taxon>Bacillati</taxon>
        <taxon>Bacillota</taxon>
        <taxon>Bacilli</taxon>
        <taxon>Bacillales</taxon>
        <taxon>Paenibacillaceae</taxon>
        <taxon>Paenibacillus</taxon>
    </lineage>
</organism>
<dbReference type="RefSeq" id="WP_209976737.1">
    <property type="nucleotide sequence ID" value="NZ_JAGGLB010000029.1"/>
</dbReference>
<comment type="caution">
    <text evidence="1">The sequence shown here is derived from an EMBL/GenBank/DDBJ whole genome shotgun (WGS) entry which is preliminary data.</text>
</comment>
<name>A0ABS4J4Z1_9BACL</name>
<proteinExistence type="predicted"/>